<keyword evidence="2" id="KW-1185">Reference proteome</keyword>
<reference evidence="1 2" key="1">
    <citation type="submission" date="2024-01" db="EMBL/GenBank/DDBJ databases">
        <title>The genomes of 5 underutilized Papilionoideae crops provide insights into root nodulation and disease resistanc.</title>
        <authorList>
            <person name="Jiang F."/>
        </authorList>
    </citation>
    <scope>NUCLEOTIDE SEQUENCE [LARGE SCALE GENOMIC DNA]</scope>
    <source>
        <strain evidence="1">JINMINGXINNONG_FW02</strain>
        <tissue evidence="1">Leaves</tissue>
    </source>
</reference>
<accession>A0AAN9NYX6</accession>
<organism evidence="1 2">
    <name type="scientific">Phaseolus coccineus</name>
    <name type="common">Scarlet runner bean</name>
    <name type="synonym">Phaseolus multiflorus</name>
    <dbReference type="NCBI Taxonomy" id="3886"/>
    <lineage>
        <taxon>Eukaryota</taxon>
        <taxon>Viridiplantae</taxon>
        <taxon>Streptophyta</taxon>
        <taxon>Embryophyta</taxon>
        <taxon>Tracheophyta</taxon>
        <taxon>Spermatophyta</taxon>
        <taxon>Magnoliopsida</taxon>
        <taxon>eudicotyledons</taxon>
        <taxon>Gunneridae</taxon>
        <taxon>Pentapetalae</taxon>
        <taxon>rosids</taxon>
        <taxon>fabids</taxon>
        <taxon>Fabales</taxon>
        <taxon>Fabaceae</taxon>
        <taxon>Papilionoideae</taxon>
        <taxon>50 kb inversion clade</taxon>
        <taxon>NPAAA clade</taxon>
        <taxon>indigoferoid/millettioid clade</taxon>
        <taxon>Phaseoleae</taxon>
        <taxon>Phaseolus</taxon>
    </lineage>
</organism>
<comment type="caution">
    <text evidence="1">The sequence shown here is derived from an EMBL/GenBank/DDBJ whole genome shotgun (WGS) entry which is preliminary data.</text>
</comment>
<proteinExistence type="predicted"/>
<dbReference type="AlphaFoldDB" id="A0AAN9NYX6"/>
<dbReference type="EMBL" id="JAYMYR010000001">
    <property type="protein sequence ID" value="KAK7381990.1"/>
    <property type="molecule type" value="Genomic_DNA"/>
</dbReference>
<dbReference type="Proteomes" id="UP001374584">
    <property type="component" value="Unassembled WGS sequence"/>
</dbReference>
<evidence type="ECO:0000313" key="2">
    <source>
        <dbReference type="Proteomes" id="UP001374584"/>
    </source>
</evidence>
<sequence length="109" mass="11589">MHVLSNFRNSASGGAAVLQWATRWFASGARVVNETRCGARALCGGVGNMQFCVCATMPRRWSAVVAGLVRGVYWSGAADGGKGECCGLARRWGAVFILCVLRKFLAVTC</sequence>
<protein>
    <submittedName>
        <fullName evidence="1">Uncharacterized protein</fullName>
    </submittedName>
</protein>
<evidence type="ECO:0000313" key="1">
    <source>
        <dbReference type="EMBL" id="KAK7381990.1"/>
    </source>
</evidence>
<name>A0AAN9NYX6_PHACN</name>
<gene>
    <name evidence="1" type="ORF">VNO80_00600</name>
</gene>